<keyword evidence="1" id="KW-0547">Nucleotide-binding</keyword>
<dbReference type="KEGG" id="apln:112904446"/>
<evidence type="ECO:0000256" key="5">
    <source>
        <dbReference type="PROSITE-ProRule" id="PRU00782"/>
    </source>
</evidence>
<dbReference type="GO" id="GO:0005524">
    <property type="term" value="F:ATP binding"/>
    <property type="evidence" value="ECO:0007669"/>
    <property type="project" value="UniProtKB-KW"/>
</dbReference>
<evidence type="ECO:0000256" key="4">
    <source>
        <dbReference type="ARBA" id="ARBA00023175"/>
    </source>
</evidence>
<dbReference type="InterPro" id="IPR036961">
    <property type="entry name" value="Kinesin_motor_dom_sf"/>
</dbReference>
<dbReference type="InterPro" id="IPR027417">
    <property type="entry name" value="P-loop_NTPase"/>
</dbReference>
<dbReference type="GO" id="GO:0003779">
    <property type="term" value="F:actin binding"/>
    <property type="evidence" value="ECO:0007669"/>
    <property type="project" value="UniProtKB-KW"/>
</dbReference>
<proteinExistence type="inferred from homology"/>
<dbReference type="RefSeq" id="XP_025830302.1">
    <property type="nucleotide sequence ID" value="XM_025974517.1"/>
</dbReference>
<keyword evidence="7" id="KW-1185">Reference proteome</keyword>
<comment type="caution">
    <text evidence="5">Lacks conserved residue(s) required for the propagation of feature annotation.</text>
</comment>
<dbReference type="Gene3D" id="3.40.850.10">
    <property type="entry name" value="Kinesin motor domain"/>
    <property type="match status" value="1"/>
</dbReference>
<keyword evidence="3 5" id="KW-0518">Myosin</keyword>
<evidence type="ECO:0000256" key="1">
    <source>
        <dbReference type="ARBA" id="ARBA00022741"/>
    </source>
</evidence>
<evidence type="ECO:0000259" key="6">
    <source>
        <dbReference type="PROSITE" id="PS51456"/>
    </source>
</evidence>
<protein>
    <submittedName>
        <fullName evidence="8">Myosin-2 heavy chain-like</fullName>
    </submittedName>
</protein>
<reference evidence="8" key="1">
    <citation type="submission" date="2025-08" db="UniProtKB">
        <authorList>
            <consortium name="RefSeq"/>
        </authorList>
    </citation>
    <scope>IDENTIFICATION</scope>
    <source>
        <tissue evidence="8">Entire body</tissue>
    </source>
</reference>
<feature type="domain" description="Myosin motor" evidence="6">
    <location>
        <begin position="16"/>
        <end position="54"/>
    </location>
</feature>
<name>A0A7F5R3Q1_AGRPL</name>
<gene>
    <name evidence="8" type="primary">LOC112904446</name>
</gene>
<dbReference type="InterPro" id="IPR001609">
    <property type="entry name" value="Myosin_head_motor_dom-like"/>
</dbReference>
<comment type="similarity">
    <text evidence="5">Belongs to the TRAFAC class myosin-kinesin ATPase superfamily. Myosin family.</text>
</comment>
<dbReference type="OrthoDB" id="10055605at2759"/>
<accession>A0A7F5R3Q1</accession>
<keyword evidence="5" id="KW-0009">Actin-binding</keyword>
<evidence type="ECO:0000256" key="3">
    <source>
        <dbReference type="ARBA" id="ARBA00023123"/>
    </source>
</evidence>
<evidence type="ECO:0000313" key="7">
    <source>
        <dbReference type="Proteomes" id="UP000192223"/>
    </source>
</evidence>
<sequence>MAHVGSTLPECSIPEDGVPDMTRLSQLNEDTVNRNLKVRYGKDRIYVSFLFLIL</sequence>
<keyword evidence="4" id="KW-0505">Motor protein</keyword>
<dbReference type="InParanoid" id="A0A7F5R3Q1"/>
<dbReference type="PROSITE" id="PS51456">
    <property type="entry name" value="MYOSIN_MOTOR"/>
    <property type="match status" value="1"/>
</dbReference>
<dbReference type="GO" id="GO:0003774">
    <property type="term" value="F:cytoskeletal motor activity"/>
    <property type="evidence" value="ECO:0007669"/>
    <property type="project" value="InterPro"/>
</dbReference>
<dbReference type="GO" id="GO:0016459">
    <property type="term" value="C:myosin complex"/>
    <property type="evidence" value="ECO:0007669"/>
    <property type="project" value="UniProtKB-KW"/>
</dbReference>
<evidence type="ECO:0000313" key="8">
    <source>
        <dbReference type="RefSeq" id="XP_025830302.1"/>
    </source>
</evidence>
<evidence type="ECO:0000256" key="2">
    <source>
        <dbReference type="ARBA" id="ARBA00022840"/>
    </source>
</evidence>
<dbReference type="SUPFAM" id="SSF52540">
    <property type="entry name" value="P-loop containing nucleoside triphosphate hydrolases"/>
    <property type="match status" value="1"/>
</dbReference>
<keyword evidence="2" id="KW-0067">ATP-binding</keyword>
<dbReference type="GeneID" id="112904446"/>
<dbReference type="Proteomes" id="UP000192223">
    <property type="component" value="Unplaced"/>
</dbReference>
<dbReference type="AlphaFoldDB" id="A0A7F5R3Q1"/>
<organism evidence="7 8">
    <name type="scientific">Agrilus planipennis</name>
    <name type="common">Emerald ash borer</name>
    <name type="synonym">Agrilus marcopoli</name>
    <dbReference type="NCBI Taxonomy" id="224129"/>
    <lineage>
        <taxon>Eukaryota</taxon>
        <taxon>Metazoa</taxon>
        <taxon>Ecdysozoa</taxon>
        <taxon>Arthropoda</taxon>
        <taxon>Hexapoda</taxon>
        <taxon>Insecta</taxon>
        <taxon>Pterygota</taxon>
        <taxon>Neoptera</taxon>
        <taxon>Endopterygota</taxon>
        <taxon>Coleoptera</taxon>
        <taxon>Polyphaga</taxon>
        <taxon>Elateriformia</taxon>
        <taxon>Buprestoidea</taxon>
        <taxon>Buprestidae</taxon>
        <taxon>Agrilinae</taxon>
        <taxon>Agrilus</taxon>
    </lineage>
</organism>